<evidence type="ECO:0008006" key="5">
    <source>
        <dbReference type="Google" id="ProtNLM"/>
    </source>
</evidence>
<dbReference type="PANTHER" id="PTHR30238">
    <property type="entry name" value="MEMBRANE BOUND PREDICTED REDOX MODULATOR"/>
    <property type="match status" value="1"/>
</dbReference>
<dbReference type="NCBIfam" id="NF010613">
    <property type="entry name" value="PRK14013.1-3"/>
    <property type="match status" value="1"/>
</dbReference>
<dbReference type="OrthoDB" id="8533002at2"/>
<dbReference type="InterPro" id="IPR007427">
    <property type="entry name" value="DUF475"/>
</dbReference>
<feature type="transmembrane region" description="Helical" evidence="2">
    <location>
        <begin position="65"/>
        <end position="90"/>
    </location>
</feature>
<keyword evidence="2" id="KW-0472">Membrane</keyword>
<feature type="transmembrane region" description="Helical" evidence="2">
    <location>
        <begin position="130"/>
        <end position="147"/>
    </location>
</feature>
<evidence type="ECO:0000256" key="2">
    <source>
        <dbReference type="SAM" id="Phobius"/>
    </source>
</evidence>
<dbReference type="PANTHER" id="PTHR30238:SF4">
    <property type="entry name" value="SLL1022 PROTEIN"/>
    <property type="match status" value="1"/>
</dbReference>
<evidence type="ECO:0000313" key="3">
    <source>
        <dbReference type="EMBL" id="MQY23869.1"/>
    </source>
</evidence>
<feature type="transmembrane region" description="Helical" evidence="2">
    <location>
        <begin position="300"/>
        <end position="318"/>
    </location>
</feature>
<feature type="transmembrane region" description="Helical" evidence="2">
    <location>
        <begin position="225"/>
        <end position="242"/>
    </location>
</feature>
<sequence length="425" mass="45341">MFLRVFAPSFIVAIAALVVALIYGGPQALVAAAVLGVLEVSLSFDNAVVNAGVLQRMSVFWQRMFLTVGILIAVVGMRLLFPLVVVGIGAHLDPIQALNLALHPPAGGAHYFPDGTPSYETLLNQANPKIATFGGMFLLMLFLNFVCQKREITWLTWLERPLAQLGRFAMFPVVVSLIALVLVAGMVVPDGQATVVMVAGVLGIVTYLLVDGLGAQFDTEHAGPSRAVVATGRAAFFGFLYLEVLDASFSFDGVIGAFAITADPIIIALGLGLIGAMFVRSITVYLVRKGTLADYVYLEHGAHWAIGALAVILLWSTGHTIDEVTTGLIGVAIIFLAVLCSWVYTRRHRGQDSHPQGTGRDSEEDDPARAAEPTIAEQTATEQNYEGDDAALHLHGPELRQKVPNPSSANGFGLPREALPNSSAQ</sequence>
<feature type="transmembrane region" description="Helical" evidence="2">
    <location>
        <begin position="324"/>
        <end position="344"/>
    </location>
</feature>
<keyword evidence="2" id="KW-0812">Transmembrane</keyword>
<protein>
    <recommendedName>
        <fullName evidence="5">DUF475 domain-containing protein</fullName>
    </recommendedName>
</protein>
<feature type="transmembrane region" description="Helical" evidence="2">
    <location>
        <begin position="29"/>
        <end position="53"/>
    </location>
</feature>
<evidence type="ECO:0000256" key="1">
    <source>
        <dbReference type="SAM" id="MobiDB-lite"/>
    </source>
</evidence>
<feature type="transmembrane region" description="Helical" evidence="2">
    <location>
        <begin position="168"/>
        <end position="188"/>
    </location>
</feature>
<reference evidence="3 4" key="1">
    <citation type="submission" date="2019-10" db="EMBL/GenBank/DDBJ databases">
        <title>Nocardia macrotermitis sp. nov. and Nocardia aurantia sp. nov., isolated from the gut of fungus growing-termite Macrotermes natalensis.</title>
        <authorList>
            <person name="Benndorf R."/>
            <person name="Schwitalla J."/>
            <person name="Martin K."/>
            <person name="De Beer W."/>
            <person name="Kaster A.-K."/>
            <person name="Vollmers J."/>
            <person name="Poulsen M."/>
            <person name="Beemelmanns C."/>
        </authorList>
    </citation>
    <scope>NUCLEOTIDE SEQUENCE [LARGE SCALE GENOMIC DNA]</scope>
    <source>
        <strain evidence="3 4">RB20</strain>
    </source>
</reference>
<evidence type="ECO:0000313" key="4">
    <source>
        <dbReference type="Proteomes" id="UP000438448"/>
    </source>
</evidence>
<accession>A0A7K0DE17</accession>
<dbReference type="AlphaFoldDB" id="A0A7K0DE17"/>
<dbReference type="EMBL" id="WEGK01000024">
    <property type="protein sequence ID" value="MQY23869.1"/>
    <property type="molecule type" value="Genomic_DNA"/>
</dbReference>
<keyword evidence="2" id="KW-1133">Transmembrane helix</keyword>
<feature type="transmembrane region" description="Helical" evidence="2">
    <location>
        <begin position="5"/>
        <end position="23"/>
    </location>
</feature>
<name>A0A7K0DE17_9NOCA</name>
<gene>
    <name evidence="3" type="ORF">NRB20_70020</name>
</gene>
<organism evidence="3 4">
    <name type="scientific">Nocardia macrotermitis</name>
    <dbReference type="NCBI Taxonomy" id="2585198"/>
    <lineage>
        <taxon>Bacteria</taxon>
        <taxon>Bacillati</taxon>
        <taxon>Actinomycetota</taxon>
        <taxon>Actinomycetes</taxon>
        <taxon>Mycobacteriales</taxon>
        <taxon>Nocardiaceae</taxon>
        <taxon>Nocardia</taxon>
    </lineage>
</organism>
<feature type="compositionally biased region" description="Basic and acidic residues" evidence="1">
    <location>
        <begin position="390"/>
        <end position="401"/>
    </location>
</feature>
<dbReference type="Proteomes" id="UP000438448">
    <property type="component" value="Unassembled WGS sequence"/>
</dbReference>
<dbReference type="Pfam" id="PF04332">
    <property type="entry name" value="DUF475"/>
    <property type="match status" value="1"/>
</dbReference>
<feature type="transmembrane region" description="Helical" evidence="2">
    <location>
        <begin position="194"/>
        <end position="213"/>
    </location>
</feature>
<feature type="transmembrane region" description="Helical" evidence="2">
    <location>
        <begin position="254"/>
        <end position="279"/>
    </location>
</feature>
<proteinExistence type="predicted"/>
<comment type="caution">
    <text evidence="3">The sequence shown here is derived from an EMBL/GenBank/DDBJ whole genome shotgun (WGS) entry which is preliminary data.</text>
</comment>
<keyword evidence="4" id="KW-1185">Reference proteome</keyword>
<feature type="region of interest" description="Disordered" evidence="1">
    <location>
        <begin position="349"/>
        <end position="425"/>
    </location>
</feature>